<sequence>MEQNINYYVLRSIFEYLNGLDLSNASQVCKSWLEVAEDEKRRRGPSSVIRNRKEMKSYKNWDDIKKEMIECFAIKPALCMFYTNSAKKDSHLQRCHCKYLPYNCYTVSLDMENSLLGNENLVAMYFPKIPNIQISTFTFNMHPWTMGIYCEELKTLFDNSLNNAEQLKTVIEASFDNDCHNTSCWILLCKIYYGTSIGFDLLEHFYKWFPRKRVSICGGIVNDLSVCNSVHNSRVCKNMAECVAILISGTKMQIWTVSLDEMNDNNKDIEDKLKNIKEIVKLKKHSIIFMFISEYCSSDMDNLELIMFEYFPRVPVVKYFCNGAFAGENLNEKYIQGCNDFENINTSVLMILTYD</sequence>
<dbReference type="Proteomes" id="UP000614350">
    <property type="component" value="Unassembled WGS sequence"/>
</dbReference>
<dbReference type="AlphaFoldDB" id="A0A834JG66"/>
<dbReference type="InterPro" id="IPR001810">
    <property type="entry name" value="F-box_dom"/>
</dbReference>
<dbReference type="EMBL" id="JACSEA010000015">
    <property type="protein sequence ID" value="KAF7384931.1"/>
    <property type="molecule type" value="Genomic_DNA"/>
</dbReference>
<proteinExistence type="predicted"/>
<reference evidence="2" key="1">
    <citation type="journal article" date="2020" name="G3 (Bethesda)">
        <title>High-Quality Assemblies for Three Invasive Social Wasps from the &lt;i&gt;Vespula&lt;/i&gt; Genus.</title>
        <authorList>
            <person name="Harrop T.W.R."/>
            <person name="Guhlin J."/>
            <person name="McLaughlin G.M."/>
            <person name="Permina E."/>
            <person name="Stockwell P."/>
            <person name="Gilligan J."/>
            <person name="Le Lec M.F."/>
            <person name="Gruber M.A.M."/>
            <person name="Quinn O."/>
            <person name="Lovegrove M."/>
            <person name="Duncan E.J."/>
            <person name="Remnant E.J."/>
            <person name="Van Eeckhoven J."/>
            <person name="Graham B."/>
            <person name="Knapp R.A."/>
            <person name="Langford K.W."/>
            <person name="Kronenberg Z."/>
            <person name="Press M.O."/>
            <person name="Eacker S.M."/>
            <person name="Wilson-Rankin E.E."/>
            <person name="Purcell J."/>
            <person name="Lester P.J."/>
            <person name="Dearden P.K."/>
        </authorList>
    </citation>
    <scope>NUCLEOTIDE SEQUENCE</scope>
    <source>
        <strain evidence="2">Marl-1</strain>
    </source>
</reference>
<protein>
    <recommendedName>
        <fullName evidence="1">F-box domain-containing protein</fullName>
    </recommendedName>
</protein>
<accession>A0A834JG66</accession>
<feature type="domain" description="F-box" evidence="1">
    <location>
        <begin position="9"/>
        <end position="39"/>
    </location>
</feature>
<name>A0A834JG66_VESVU</name>
<dbReference type="SUPFAM" id="SSF81383">
    <property type="entry name" value="F-box domain"/>
    <property type="match status" value="1"/>
</dbReference>
<dbReference type="InterPro" id="IPR036047">
    <property type="entry name" value="F-box-like_dom_sf"/>
</dbReference>
<gene>
    <name evidence="2" type="ORF">HZH66_012017</name>
</gene>
<comment type="caution">
    <text evidence="2">The sequence shown here is derived from an EMBL/GenBank/DDBJ whole genome shotgun (WGS) entry which is preliminary data.</text>
</comment>
<evidence type="ECO:0000313" key="2">
    <source>
        <dbReference type="EMBL" id="KAF7384931.1"/>
    </source>
</evidence>
<dbReference type="Gene3D" id="1.20.1280.50">
    <property type="match status" value="1"/>
</dbReference>
<evidence type="ECO:0000259" key="1">
    <source>
        <dbReference type="Pfam" id="PF12937"/>
    </source>
</evidence>
<keyword evidence="3" id="KW-1185">Reference proteome</keyword>
<organism evidence="2 3">
    <name type="scientific">Vespula vulgaris</name>
    <name type="common">Yellow jacket</name>
    <name type="synonym">Wasp</name>
    <dbReference type="NCBI Taxonomy" id="7454"/>
    <lineage>
        <taxon>Eukaryota</taxon>
        <taxon>Metazoa</taxon>
        <taxon>Ecdysozoa</taxon>
        <taxon>Arthropoda</taxon>
        <taxon>Hexapoda</taxon>
        <taxon>Insecta</taxon>
        <taxon>Pterygota</taxon>
        <taxon>Neoptera</taxon>
        <taxon>Endopterygota</taxon>
        <taxon>Hymenoptera</taxon>
        <taxon>Apocrita</taxon>
        <taxon>Aculeata</taxon>
        <taxon>Vespoidea</taxon>
        <taxon>Vespidae</taxon>
        <taxon>Vespinae</taxon>
        <taxon>Vespula</taxon>
    </lineage>
</organism>
<evidence type="ECO:0000313" key="3">
    <source>
        <dbReference type="Proteomes" id="UP000614350"/>
    </source>
</evidence>
<dbReference type="Pfam" id="PF12937">
    <property type="entry name" value="F-box-like"/>
    <property type="match status" value="1"/>
</dbReference>